<feature type="transmembrane region" description="Helical" evidence="7">
    <location>
        <begin position="432"/>
        <end position="462"/>
    </location>
</feature>
<dbReference type="PANTHER" id="PTHR10783">
    <property type="entry name" value="XENOTROPIC AND POLYTROPIC RETROVIRUS RECEPTOR 1-RELATED"/>
    <property type="match status" value="1"/>
</dbReference>
<comment type="caution">
    <text evidence="10">The sequence shown here is derived from an EMBL/GenBank/DDBJ whole genome shotgun (WGS) entry which is preliminary data.</text>
</comment>
<organism evidence="10 11">
    <name type="scientific">Giardia duodenalis assemblage B</name>
    <dbReference type="NCBI Taxonomy" id="1394984"/>
    <lineage>
        <taxon>Eukaryota</taxon>
        <taxon>Metamonada</taxon>
        <taxon>Diplomonadida</taxon>
        <taxon>Hexamitidae</taxon>
        <taxon>Giardiinae</taxon>
        <taxon>Giardia</taxon>
    </lineage>
</organism>
<feature type="transmembrane region" description="Helical" evidence="7">
    <location>
        <begin position="492"/>
        <end position="513"/>
    </location>
</feature>
<feature type="compositionally biased region" description="Basic residues" evidence="6">
    <location>
        <begin position="163"/>
        <end position="183"/>
    </location>
</feature>
<keyword evidence="5 7" id="KW-0472">Membrane</keyword>
<dbReference type="GO" id="GO:0000822">
    <property type="term" value="F:inositol hexakisphosphate binding"/>
    <property type="evidence" value="ECO:0007669"/>
    <property type="project" value="TreeGrafter"/>
</dbReference>
<feature type="domain" description="EXS" evidence="8">
    <location>
        <begin position="513"/>
        <end position="721"/>
    </location>
</feature>
<evidence type="ECO:0000256" key="2">
    <source>
        <dbReference type="ARBA" id="ARBA00009665"/>
    </source>
</evidence>
<protein>
    <submittedName>
        <fullName evidence="10">EXS family protein</fullName>
    </submittedName>
</protein>
<gene>
    <name evidence="10" type="ORF">QR46_3719</name>
</gene>
<evidence type="ECO:0000256" key="4">
    <source>
        <dbReference type="ARBA" id="ARBA00022989"/>
    </source>
</evidence>
<dbReference type="Pfam" id="PF03124">
    <property type="entry name" value="EXS"/>
    <property type="match status" value="1"/>
</dbReference>
<dbReference type="VEuPathDB" id="GiardiaDB:QR46_3719"/>
<dbReference type="AlphaFoldDB" id="A0A132NQA8"/>
<name>A0A132NQA8_GIAIN</name>
<comment type="subcellular location">
    <subcellularLocation>
        <location evidence="1">Membrane</location>
        <topology evidence="1">Multi-pass membrane protein</topology>
    </subcellularLocation>
</comment>
<evidence type="ECO:0000256" key="7">
    <source>
        <dbReference type="SAM" id="Phobius"/>
    </source>
</evidence>
<feature type="domain" description="SPX" evidence="9">
    <location>
        <begin position="15"/>
        <end position="240"/>
    </location>
</feature>
<evidence type="ECO:0000313" key="10">
    <source>
        <dbReference type="EMBL" id="KWX12309.1"/>
    </source>
</evidence>
<dbReference type="GO" id="GO:0016036">
    <property type="term" value="P:cellular response to phosphate starvation"/>
    <property type="evidence" value="ECO:0007669"/>
    <property type="project" value="TreeGrafter"/>
</dbReference>
<feature type="compositionally biased region" description="Basic and acidic residues" evidence="6">
    <location>
        <begin position="125"/>
        <end position="137"/>
    </location>
</feature>
<feature type="transmembrane region" description="Helical" evidence="7">
    <location>
        <begin position="390"/>
        <end position="412"/>
    </location>
</feature>
<dbReference type="GO" id="GO:0005794">
    <property type="term" value="C:Golgi apparatus"/>
    <property type="evidence" value="ECO:0007669"/>
    <property type="project" value="TreeGrafter"/>
</dbReference>
<keyword evidence="3 7" id="KW-0812">Transmembrane</keyword>
<dbReference type="EMBL" id="JXTI01000124">
    <property type="protein sequence ID" value="KWX12309.1"/>
    <property type="molecule type" value="Genomic_DNA"/>
</dbReference>
<dbReference type="OrthoDB" id="10249651at2759"/>
<dbReference type="InterPro" id="IPR004331">
    <property type="entry name" value="SPX_dom"/>
</dbReference>
<dbReference type="PROSITE" id="PS51382">
    <property type="entry name" value="SPX"/>
    <property type="match status" value="1"/>
</dbReference>
<evidence type="ECO:0000259" key="9">
    <source>
        <dbReference type="PROSITE" id="PS51382"/>
    </source>
</evidence>
<feature type="transmembrane region" description="Helical" evidence="7">
    <location>
        <begin position="557"/>
        <end position="581"/>
    </location>
</feature>
<evidence type="ECO:0000313" key="11">
    <source>
        <dbReference type="Proteomes" id="UP000070089"/>
    </source>
</evidence>
<evidence type="ECO:0000256" key="5">
    <source>
        <dbReference type="ARBA" id="ARBA00023136"/>
    </source>
</evidence>
<evidence type="ECO:0000256" key="3">
    <source>
        <dbReference type="ARBA" id="ARBA00022692"/>
    </source>
</evidence>
<keyword evidence="4 7" id="KW-1133">Transmembrane helix</keyword>
<proteinExistence type="inferred from homology"/>
<dbReference type="GO" id="GO:0005886">
    <property type="term" value="C:plasma membrane"/>
    <property type="evidence" value="ECO:0007669"/>
    <property type="project" value="TreeGrafter"/>
</dbReference>
<dbReference type="PANTHER" id="PTHR10783:SF103">
    <property type="entry name" value="SOLUTE CARRIER FAMILY 53 MEMBER 1"/>
    <property type="match status" value="1"/>
</dbReference>
<sequence length="729" mass="84274">MLLVTCRAEDKHFSMKFGERLASTLIPEWRQHYLDYDGFKKMLDEHVNDPERLLPVNDRLEVERSEWNRTGFSETFYEKLCLSVRQVEGFYQNKCTEYRNLWNSIQSILSSEVEQLSAEQSTSVHSHDDANGTEPKRNSGTSSEDIGQPSLADPKEHASTGKRPGKHNAKLRVNKRRKKRYSHPRLTTLELKDVEANIFELYKSVRMLKEFTSLNETGFIKIAKKHDKMFPTSAICTERMKELLVKTKFASQSALGNFEDEIERVYGQYYDTRGKGAKKILVSYCTPMGDLSRQRERLALRTGISIGVFIPIALVLFNIILDIVLSRQYLMELPQMCKHLSRLHLAIVIYSLSLAAVFAIYEAKRINYVLILELPSANMAAGANTIAIRALWFSTIHCVSIIMGIVSAFTSLSSSEQPVPSEPLPYPFGQYLAILAQLVPYEVWLCIPFAFYFYWLMGAIFFPKRYKLRRYCLMVFLRCLNPCVRRINFPQFFFMDQGVSLSIMIIDLCYILSGGYMPDYITACFMMTFNIIRAMQCGRRYKESGNVYPNIHNMIKYLISLPGCFASVSALINILGIRYTLYSIRCIETIYKIYWDTVEDWALFSGGSGAILFKQTHSDKKIYRGKILRRPSLFSVPTLYFCFLLNIAIRIYLPISLFISHPSLQNFWIASIAGLLEVFRRNVWNIFRLDNQQATNCEGYVISRFIPLLESREERDKRRLDNGNHNTIT</sequence>
<comment type="similarity">
    <text evidence="2">Belongs to the SYG1 (TC 2.A.94) family.</text>
</comment>
<dbReference type="Pfam" id="PF03105">
    <property type="entry name" value="SPX"/>
    <property type="match status" value="2"/>
</dbReference>
<feature type="transmembrane region" description="Helical" evidence="7">
    <location>
        <begin position="659"/>
        <end position="679"/>
    </location>
</feature>
<dbReference type="InterPro" id="IPR004342">
    <property type="entry name" value="EXS_C"/>
</dbReference>
<feature type="transmembrane region" description="Helical" evidence="7">
    <location>
        <begin position="341"/>
        <end position="361"/>
    </location>
</feature>
<accession>A0A132NQA8</accession>
<feature type="region of interest" description="Disordered" evidence="6">
    <location>
        <begin position="116"/>
        <end position="184"/>
    </location>
</feature>
<dbReference type="GO" id="GO:0006817">
    <property type="term" value="P:phosphate ion transport"/>
    <property type="evidence" value="ECO:0007669"/>
    <property type="project" value="TreeGrafter"/>
</dbReference>
<dbReference type="PROSITE" id="PS51380">
    <property type="entry name" value="EXS"/>
    <property type="match status" value="1"/>
</dbReference>
<feature type="transmembrane region" description="Helical" evidence="7">
    <location>
        <begin position="633"/>
        <end position="653"/>
    </location>
</feature>
<feature type="transmembrane region" description="Helical" evidence="7">
    <location>
        <begin position="298"/>
        <end position="321"/>
    </location>
</feature>
<evidence type="ECO:0000256" key="1">
    <source>
        <dbReference type="ARBA" id="ARBA00004141"/>
    </source>
</evidence>
<reference evidence="10 11" key="1">
    <citation type="journal article" date="2015" name="Mol. Biochem. Parasitol.">
        <title>Identification of polymorphic genes for use in assemblage B genotyping assays through comparative genomics of multiple assemblage B Giardia duodenalis isolates.</title>
        <authorList>
            <person name="Wielinga C."/>
            <person name="Thompson R.C."/>
            <person name="Monis P."/>
            <person name="Ryan U."/>
        </authorList>
    </citation>
    <scope>NUCLEOTIDE SEQUENCE [LARGE SCALE GENOMIC DNA]</scope>
    <source>
        <strain evidence="10 11">BAH15c1</strain>
    </source>
</reference>
<dbReference type="Proteomes" id="UP000070089">
    <property type="component" value="Unassembled WGS sequence"/>
</dbReference>
<evidence type="ECO:0000259" key="8">
    <source>
        <dbReference type="PROSITE" id="PS51380"/>
    </source>
</evidence>
<evidence type="ECO:0000256" key="6">
    <source>
        <dbReference type="SAM" id="MobiDB-lite"/>
    </source>
</evidence>
<dbReference type="CDD" id="cd14447">
    <property type="entry name" value="SPX"/>
    <property type="match status" value="1"/>
</dbReference>